<keyword evidence="2" id="KW-1185">Reference proteome</keyword>
<gene>
    <name evidence="1" type="ORF">GRAN_4827</name>
</gene>
<reference evidence="1 2" key="1">
    <citation type="submission" date="2018-11" db="EMBL/GenBank/DDBJ databases">
        <authorList>
            <person name="Mardanov A.V."/>
            <person name="Ravin N.V."/>
            <person name="Dedysh S.N."/>
        </authorList>
    </citation>
    <scope>NUCLEOTIDE SEQUENCE [LARGE SCALE GENOMIC DNA]</scope>
    <source>
        <strain evidence="1 2">AF10</strain>
    </source>
</reference>
<dbReference type="Proteomes" id="UP000289437">
    <property type="component" value="Unassembled WGS sequence"/>
</dbReference>
<comment type="caution">
    <text evidence="1">The sequence shown here is derived from an EMBL/GenBank/DDBJ whole genome shotgun (WGS) entry which is preliminary data.</text>
</comment>
<protein>
    <recommendedName>
        <fullName evidence="3">Type II toxin-antitoxin system ParD family antitoxin</fullName>
    </recommendedName>
</protein>
<dbReference type="EMBL" id="RDSM01000005">
    <property type="protein sequence ID" value="RXH54176.1"/>
    <property type="molecule type" value="Genomic_DNA"/>
</dbReference>
<reference evidence="2" key="2">
    <citation type="submission" date="2019-02" db="EMBL/GenBank/DDBJ databases">
        <title>Granulicella sibirica sp. nov., a psychrotolerant acidobacterium isolated from an organic soil layer in forested tundra, West Siberia.</title>
        <authorList>
            <person name="Oshkin I.Y."/>
            <person name="Kulichevskaya I.S."/>
            <person name="Rijpstra W.I.C."/>
            <person name="Sinninghe Damste J.S."/>
            <person name="Rakitin A.L."/>
            <person name="Ravin N.V."/>
            <person name="Dedysh S.N."/>
        </authorList>
    </citation>
    <scope>NUCLEOTIDE SEQUENCE [LARGE SCALE GENOMIC DNA]</scope>
    <source>
        <strain evidence="2">AF10</strain>
    </source>
</reference>
<evidence type="ECO:0000313" key="1">
    <source>
        <dbReference type="EMBL" id="RXH54176.1"/>
    </source>
</evidence>
<dbReference type="InterPro" id="IPR038296">
    <property type="entry name" value="ParD_sf"/>
</dbReference>
<evidence type="ECO:0000313" key="2">
    <source>
        <dbReference type="Proteomes" id="UP000289437"/>
    </source>
</evidence>
<dbReference type="RefSeq" id="WP_128915415.1">
    <property type="nucleotide sequence ID" value="NZ_RDSM01000005.1"/>
</dbReference>
<organism evidence="1 2">
    <name type="scientific">Granulicella sibirica</name>
    <dbReference type="NCBI Taxonomy" id="2479048"/>
    <lineage>
        <taxon>Bacteria</taxon>
        <taxon>Pseudomonadati</taxon>
        <taxon>Acidobacteriota</taxon>
        <taxon>Terriglobia</taxon>
        <taxon>Terriglobales</taxon>
        <taxon>Acidobacteriaceae</taxon>
        <taxon>Granulicella</taxon>
    </lineage>
</organism>
<name>A0A4Q0SYQ7_9BACT</name>
<dbReference type="Gene3D" id="6.10.10.120">
    <property type="entry name" value="Antitoxin ParD1-like"/>
    <property type="match status" value="1"/>
</dbReference>
<dbReference type="AlphaFoldDB" id="A0A4Q0SYQ7"/>
<evidence type="ECO:0008006" key="3">
    <source>
        <dbReference type="Google" id="ProtNLM"/>
    </source>
</evidence>
<accession>A0A4Q0SYQ7</accession>
<sequence length="80" mass="8483">MTIEIHQPELEAMIQQRIDSGAFQNVEDVLLHAMKALPAASARASSSTGAKLVAAMQSSPARDISLEPARVAMPVRDAAL</sequence>
<proteinExistence type="predicted"/>
<dbReference type="OrthoDB" id="129789at2"/>